<dbReference type="OrthoDB" id="9813368at2"/>
<dbReference type="GO" id="GO:0008234">
    <property type="term" value="F:cysteine-type peptidase activity"/>
    <property type="evidence" value="ECO:0007669"/>
    <property type="project" value="UniProtKB-KW"/>
</dbReference>
<gene>
    <name evidence="9" type="ORF">DFR57_108105</name>
</gene>
<evidence type="ECO:0000256" key="5">
    <source>
        <dbReference type="ARBA" id="ARBA00022807"/>
    </source>
</evidence>
<dbReference type="Proteomes" id="UP000252585">
    <property type="component" value="Unassembled WGS sequence"/>
</dbReference>
<evidence type="ECO:0000256" key="2">
    <source>
        <dbReference type="ARBA" id="ARBA00022670"/>
    </source>
</evidence>
<evidence type="ECO:0000256" key="7">
    <source>
        <dbReference type="SAM" id="MobiDB-lite"/>
    </source>
</evidence>
<feature type="domain" description="NlpC/P60" evidence="8">
    <location>
        <begin position="293"/>
        <end position="420"/>
    </location>
</feature>
<evidence type="ECO:0000256" key="4">
    <source>
        <dbReference type="ARBA" id="ARBA00022801"/>
    </source>
</evidence>
<keyword evidence="5" id="KW-0788">Thiol protease</keyword>
<dbReference type="InterPro" id="IPR051202">
    <property type="entry name" value="Peptidase_C40"/>
</dbReference>
<evidence type="ECO:0000259" key="8">
    <source>
        <dbReference type="PROSITE" id="PS51935"/>
    </source>
</evidence>
<proteinExistence type="inferred from homology"/>
<feature type="region of interest" description="Disordered" evidence="7">
    <location>
        <begin position="247"/>
        <end position="292"/>
    </location>
</feature>
<dbReference type="InterPro" id="IPR000064">
    <property type="entry name" value="NLP_P60_dom"/>
</dbReference>
<dbReference type="SUPFAM" id="SSF54001">
    <property type="entry name" value="Cysteine proteinases"/>
    <property type="match status" value="1"/>
</dbReference>
<dbReference type="InterPro" id="IPR038765">
    <property type="entry name" value="Papain-like_cys_pep_sf"/>
</dbReference>
<dbReference type="InterPro" id="IPR057309">
    <property type="entry name" value="PcsB_CC"/>
</dbReference>
<evidence type="ECO:0000256" key="3">
    <source>
        <dbReference type="ARBA" id="ARBA00022729"/>
    </source>
</evidence>
<evidence type="ECO:0000313" key="9">
    <source>
        <dbReference type="EMBL" id="RCW67009.1"/>
    </source>
</evidence>
<dbReference type="PANTHER" id="PTHR47053:SF1">
    <property type="entry name" value="MUREIN DD-ENDOPEPTIDASE MEPH-RELATED"/>
    <property type="match status" value="1"/>
</dbReference>
<keyword evidence="3" id="KW-0732">Signal</keyword>
<dbReference type="PANTHER" id="PTHR47053">
    <property type="entry name" value="MUREIN DD-ENDOPEPTIDASE MEPH-RELATED"/>
    <property type="match status" value="1"/>
</dbReference>
<dbReference type="Gene3D" id="3.90.1720.10">
    <property type="entry name" value="endopeptidase domain like (from Nostoc punctiforme)"/>
    <property type="match status" value="1"/>
</dbReference>
<feature type="coiled-coil region" evidence="6">
    <location>
        <begin position="32"/>
        <end position="108"/>
    </location>
</feature>
<keyword evidence="6" id="KW-0175">Coiled coil</keyword>
<name>A0A368XHD1_9BACI</name>
<dbReference type="Gene3D" id="6.10.250.3150">
    <property type="match status" value="1"/>
</dbReference>
<reference evidence="9 10" key="1">
    <citation type="submission" date="2018-07" db="EMBL/GenBank/DDBJ databases">
        <title>Genomic Encyclopedia of Type Strains, Phase IV (KMG-IV): sequencing the most valuable type-strain genomes for metagenomic binning, comparative biology and taxonomic classification.</title>
        <authorList>
            <person name="Goeker M."/>
        </authorList>
    </citation>
    <scope>NUCLEOTIDE SEQUENCE [LARGE SCALE GENOMIC DNA]</scope>
    <source>
        <strain evidence="9 10">DSM 27696</strain>
    </source>
</reference>
<feature type="compositionally biased region" description="Low complexity" evidence="7">
    <location>
        <begin position="249"/>
        <end position="267"/>
    </location>
</feature>
<keyword evidence="4 9" id="KW-0378">Hydrolase</keyword>
<dbReference type="GO" id="GO:0006508">
    <property type="term" value="P:proteolysis"/>
    <property type="evidence" value="ECO:0007669"/>
    <property type="project" value="UniProtKB-KW"/>
</dbReference>
<dbReference type="EMBL" id="QPJJ01000008">
    <property type="protein sequence ID" value="RCW67009.1"/>
    <property type="molecule type" value="Genomic_DNA"/>
</dbReference>
<evidence type="ECO:0000256" key="1">
    <source>
        <dbReference type="ARBA" id="ARBA00007074"/>
    </source>
</evidence>
<dbReference type="RefSeq" id="WP_114353155.1">
    <property type="nucleotide sequence ID" value="NZ_QPJJ01000008.1"/>
</dbReference>
<dbReference type="Pfam" id="PF24568">
    <property type="entry name" value="CC_PcsB"/>
    <property type="match status" value="1"/>
</dbReference>
<keyword evidence="10" id="KW-1185">Reference proteome</keyword>
<comment type="caution">
    <text evidence="9">The sequence shown here is derived from an EMBL/GenBank/DDBJ whole genome shotgun (WGS) entry which is preliminary data.</text>
</comment>
<keyword evidence="2" id="KW-0645">Protease</keyword>
<dbReference type="PROSITE" id="PS51935">
    <property type="entry name" value="NLPC_P60"/>
    <property type="match status" value="1"/>
</dbReference>
<evidence type="ECO:0000256" key="6">
    <source>
        <dbReference type="SAM" id="Coils"/>
    </source>
</evidence>
<sequence>MNKNSLSLKNVGIIAIVVTSFLFVEQVKAEPSAEIEAERQEVQQEIKNTETEIEKTRKELIELNEKINRSTEAIADNEKTIDQTEVNIETAEKEVEQIQSSIVDLEIEIEKRNDILKERAASIQKSGGSSTYLEVVFGAESFLDFIDRVSLVNKIAEADKDLLDKQAADKLELEKKKDAVTEKLENLENMMVELEAMQEQILKQKAENEALVAELKEKESANVDILADLNIEEEILANKERAIKEAEAQAEANQASSSTTSTRGNSSQQIEQFAQETKKSSSSSSSQSAPKATGNLQTILTAGNRYFGNSVYVFGGGRSSYDIANGRFDCSGFVSWAFRQGGINLPASTGALSGVGTKVSVSDMRPGDLVFFNTYKTNGHVAIYLGNNKFIGSQNSTGVAIASMNNSYWSSTFKGHVRRVIQ</sequence>
<dbReference type="AlphaFoldDB" id="A0A368XHD1"/>
<comment type="similarity">
    <text evidence="1">Belongs to the peptidase C40 family.</text>
</comment>
<accession>A0A368XHD1</accession>
<dbReference type="Pfam" id="PF00877">
    <property type="entry name" value="NLPC_P60"/>
    <property type="match status" value="1"/>
</dbReference>
<protein>
    <submittedName>
        <fullName evidence="9">Peptidoglycan hydrolase CwlO-like protein</fullName>
    </submittedName>
</protein>
<organism evidence="9 10">
    <name type="scientific">Saliterribacillus persicus</name>
    <dbReference type="NCBI Taxonomy" id="930114"/>
    <lineage>
        <taxon>Bacteria</taxon>
        <taxon>Bacillati</taxon>
        <taxon>Bacillota</taxon>
        <taxon>Bacilli</taxon>
        <taxon>Bacillales</taxon>
        <taxon>Bacillaceae</taxon>
        <taxon>Saliterribacillus</taxon>
    </lineage>
</organism>
<evidence type="ECO:0000313" key="10">
    <source>
        <dbReference type="Proteomes" id="UP000252585"/>
    </source>
</evidence>